<dbReference type="PANTHER" id="PTHR36930">
    <property type="entry name" value="METAL-SULFUR CLUSTER BIOSYNTHESIS PROTEINS YUAD-RELATED"/>
    <property type="match status" value="1"/>
</dbReference>
<evidence type="ECO:0000259" key="1">
    <source>
        <dbReference type="PROSITE" id="PS51340"/>
    </source>
</evidence>
<proteinExistence type="predicted"/>
<comment type="caution">
    <text evidence="2">The sequence shown here is derived from an EMBL/GenBank/DDBJ whole genome shotgun (WGS) entry which is preliminary data.</text>
</comment>
<feature type="domain" description="MOSC" evidence="1">
    <location>
        <begin position="13"/>
        <end position="179"/>
    </location>
</feature>
<dbReference type="Proteomes" id="UP001516662">
    <property type="component" value="Unassembled WGS sequence"/>
</dbReference>
<dbReference type="PROSITE" id="PS51340">
    <property type="entry name" value="MOSC"/>
    <property type="match status" value="1"/>
</dbReference>
<gene>
    <name evidence="2" type="ORF">IMZ08_05840</name>
</gene>
<dbReference type="InterPro" id="IPR005302">
    <property type="entry name" value="MoCF_Sase_C"/>
</dbReference>
<sequence length="188" mass="20927">MEKAVLKVEAILVAFDPETFVTERVNEVNVEFGGLPGDRHYGMTRPADVRQPMYERGTEILNRRQVTIVSVEDCRLIADQLGVPEVKPEWLGANLLVSGISDFTKLTMGSRLIFPDGTGLICNGENLPCKLPGKEIQKAFPDIPNLDKMFVLAGRKRRGIVCSVEKPGIIGKGNEIKLFINNYEKPMQ</sequence>
<dbReference type="RefSeq" id="WP_193535058.1">
    <property type="nucleotide sequence ID" value="NZ_JADCLJ010000011.1"/>
</dbReference>
<name>A0ABR9QGG3_9BACI</name>
<reference evidence="2 3" key="1">
    <citation type="submission" date="2020-10" db="EMBL/GenBank/DDBJ databases">
        <title>Bacillus sp. HD4P25, an endophyte from a halophyte.</title>
        <authorList>
            <person name="Sun J.-Q."/>
        </authorList>
    </citation>
    <scope>NUCLEOTIDE SEQUENCE [LARGE SCALE GENOMIC DNA]</scope>
    <source>
        <strain evidence="2 3">YIM 93174</strain>
    </source>
</reference>
<dbReference type="Pfam" id="PF03473">
    <property type="entry name" value="MOSC"/>
    <property type="match status" value="1"/>
</dbReference>
<dbReference type="EMBL" id="JADCLJ010000011">
    <property type="protein sequence ID" value="MBE4907584.1"/>
    <property type="molecule type" value="Genomic_DNA"/>
</dbReference>
<organism evidence="2 3">
    <name type="scientific">Litchfieldia luteola</name>
    <dbReference type="NCBI Taxonomy" id="682179"/>
    <lineage>
        <taxon>Bacteria</taxon>
        <taxon>Bacillati</taxon>
        <taxon>Bacillota</taxon>
        <taxon>Bacilli</taxon>
        <taxon>Bacillales</taxon>
        <taxon>Bacillaceae</taxon>
        <taxon>Litchfieldia</taxon>
    </lineage>
</organism>
<evidence type="ECO:0000313" key="3">
    <source>
        <dbReference type="Proteomes" id="UP001516662"/>
    </source>
</evidence>
<dbReference type="InterPro" id="IPR052716">
    <property type="entry name" value="MOSC_domain"/>
</dbReference>
<accession>A0ABR9QGG3</accession>
<evidence type="ECO:0000313" key="2">
    <source>
        <dbReference type="EMBL" id="MBE4907584.1"/>
    </source>
</evidence>
<dbReference type="Gene3D" id="2.40.33.20">
    <property type="entry name" value="PK beta-barrel domain-like"/>
    <property type="match status" value="1"/>
</dbReference>
<protein>
    <submittedName>
        <fullName evidence="2">MOSC domain-containing protein</fullName>
    </submittedName>
</protein>
<dbReference type="InterPro" id="IPR011037">
    <property type="entry name" value="Pyrv_Knase-like_insert_dom_sf"/>
</dbReference>
<keyword evidence="3" id="KW-1185">Reference proteome</keyword>
<dbReference type="PANTHER" id="PTHR36930:SF1">
    <property type="entry name" value="MOSC DOMAIN-CONTAINING PROTEIN"/>
    <property type="match status" value="1"/>
</dbReference>
<dbReference type="SUPFAM" id="SSF50800">
    <property type="entry name" value="PK beta-barrel domain-like"/>
    <property type="match status" value="1"/>
</dbReference>